<sequence length="179" mass="19889">MVEITYAMQISYQDEKAIVIPPELVVDGPDGTKFLRIRSTALPIVQLICGTKVTKNASLASCPALSNLVSMRNSKYDEAGDPQDPDIDLFFQGPVSPKKKPRRRTFQEDQVLAITVEDKPIEVLMTGQRPRATDLLVKIDATQLTTVIEYLRQDSHEVGVKKSMLQGAICIEMSTQEPN</sequence>
<feature type="non-terminal residue" evidence="1">
    <location>
        <position position="179"/>
    </location>
</feature>
<organism evidence="1 2">
    <name type="scientific">Durusdinium trenchii</name>
    <dbReference type="NCBI Taxonomy" id="1381693"/>
    <lineage>
        <taxon>Eukaryota</taxon>
        <taxon>Sar</taxon>
        <taxon>Alveolata</taxon>
        <taxon>Dinophyceae</taxon>
        <taxon>Suessiales</taxon>
        <taxon>Symbiodiniaceae</taxon>
        <taxon>Durusdinium</taxon>
    </lineage>
</organism>
<gene>
    <name evidence="1" type="ORF">CCMP2556_LOCUS31538</name>
</gene>
<dbReference type="EMBL" id="CAXAMN010021873">
    <property type="protein sequence ID" value="CAK9064200.1"/>
    <property type="molecule type" value="Genomic_DNA"/>
</dbReference>
<protein>
    <submittedName>
        <fullName evidence="1">Uncharacterized protein</fullName>
    </submittedName>
</protein>
<comment type="caution">
    <text evidence="1">The sequence shown here is derived from an EMBL/GenBank/DDBJ whole genome shotgun (WGS) entry which is preliminary data.</text>
</comment>
<proteinExistence type="predicted"/>
<reference evidence="1 2" key="1">
    <citation type="submission" date="2024-02" db="EMBL/GenBank/DDBJ databases">
        <authorList>
            <person name="Chen Y."/>
            <person name="Shah S."/>
            <person name="Dougan E. K."/>
            <person name="Thang M."/>
            <person name="Chan C."/>
        </authorList>
    </citation>
    <scope>NUCLEOTIDE SEQUENCE [LARGE SCALE GENOMIC DNA]</scope>
</reference>
<accession>A0ABP0NKA9</accession>
<keyword evidence="2" id="KW-1185">Reference proteome</keyword>
<dbReference type="Proteomes" id="UP001642484">
    <property type="component" value="Unassembled WGS sequence"/>
</dbReference>
<name>A0ABP0NKA9_9DINO</name>
<evidence type="ECO:0000313" key="2">
    <source>
        <dbReference type="Proteomes" id="UP001642484"/>
    </source>
</evidence>
<evidence type="ECO:0000313" key="1">
    <source>
        <dbReference type="EMBL" id="CAK9064200.1"/>
    </source>
</evidence>